<organism evidence="1 2">
    <name type="scientific">Aegilops tauschii subsp. strangulata</name>
    <name type="common">Goatgrass</name>
    <dbReference type="NCBI Taxonomy" id="200361"/>
    <lineage>
        <taxon>Eukaryota</taxon>
        <taxon>Viridiplantae</taxon>
        <taxon>Streptophyta</taxon>
        <taxon>Embryophyta</taxon>
        <taxon>Tracheophyta</taxon>
        <taxon>Spermatophyta</taxon>
        <taxon>Magnoliopsida</taxon>
        <taxon>Liliopsida</taxon>
        <taxon>Poales</taxon>
        <taxon>Poaceae</taxon>
        <taxon>BOP clade</taxon>
        <taxon>Pooideae</taxon>
        <taxon>Triticodae</taxon>
        <taxon>Triticeae</taxon>
        <taxon>Triticinae</taxon>
        <taxon>Aegilops</taxon>
    </lineage>
</organism>
<reference evidence="1" key="3">
    <citation type="journal article" date="2017" name="Nature">
        <title>Genome sequence of the progenitor of the wheat D genome Aegilops tauschii.</title>
        <authorList>
            <person name="Luo M.C."/>
            <person name="Gu Y.Q."/>
            <person name="Puiu D."/>
            <person name="Wang H."/>
            <person name="Twardziok S.O."/>
            <person name="Deal K.R."/>
            <person name="Huo N."/>
            <person name="Zhu T."/>
            <person name="Wang L."/>
            <person name="Wang Y."/>
            <person name="McGuire P.E."/>
            <person name="Liu S."/>
            <person name="Long H."/>
            <person name="Ramasamy R.K."/>
            <person name="Rodriguez J.C."/>
            <person name="Van S.L."/>
            <person name="Yuan L."/>
            <person name="Wang Z."/>
            <person name="Xia Z."/>
            <person name="Xiao L."/>
            <person name="Anderson O.D."/>
            <person name="Ouyang S."/>
            <person name="Liang Y."/>
            <person name="Zimin A.V."/>
            <person name="Pertea G."/>
            <person name="Qi P."/>
            <person name="Bennetzen J.L."/>
            <person name="Dai X."/>
            <person name="Dawson M.W."/>
            <person name="Muller H.G."/>
            <person name="Kugler K."/>
            <person name="Rivarola-Duarte L."/>
            <person name="Spannagl M."/>
            <person name="Mayer K.F.X."/>
            <person name="Lu F.H."/>
            <person name="Bevan M.W."/>
            <person name="Leroy P."/>
            <person name="Li P."/>
            <person name="You F.M."/>
            <person name="Sun Q."/>
            <person name="Liu Z."/>
            <person name="Lyons E."/>
            <person name="Wicker T."/>
            <person name="Salzberg S.L."/>
            <person name="Devos K.M."/>
            <person name="Dvorak J."/>
        </authorList>
    </citation>
    <scope>NUCLEOTIDE SEQUENCE [LARGE SCALE GENOMIC DNA]</scope>
    <source>
        <strain evidence="1">cv. AL8/78</strain>
    </source>
</reference>
<reference evidence="1" key="5">
    <citation type="journal article" date="2021" name="G3 (Bethesda)">
        <title>Aegilops tauschii genome assembly Aet v5.0 features greater sequence contiguity and improved annotation.</title>
        <authorList>
            <person name="Wang L."/>
            <person name="Zhu T."/>
            <person name="Rodriguez J.C."/>
            <person name="Deal K.R."/>
            <person name="Dubcovsky J."/>
            <person name="McGuire P.E."/>
            <person name="Lux T."/>
            <person name="Spannagl M."/>
            <person name="Mayer K.F.X."/>
            <person name="Baldrich P."/>
            <person name="Meyers B.C."/>
            <person name="Huo N."/>
            <person name="Gu Y.Q."/>
            <person name="Zhou H."/>
            <person name="Devos K.M."/>
            <person name="Bennetzen J.L."/>
            <person name="Unver T."/>
            <person name="Budak H."/>
            <person name="Gulick P.J."/>
            <person name="Galiba G."/>
            <person name="Kalapos B."/>
            <person name="Nelson D.R."/>
            <person name="Li P."/>
            <person name="You F.M."/>
            <person name="Luo M.C."/>
            <person name="Dvorak J."/>
        </authorList>
    </citation>
    <scope>NUCLEOTIDE SEQUENCE [LARGE SCALE GENOMIC DNA]</scope>
    <source>
        <strain evidence="1">cv. AL8/78</strain>
    </source>
</reference>
<dbReference type="Proteomes" id="UP000015105">
    <property type="component" value="Chromosome 6D"/>
</dbReference>
<dbReference type="InterPro" id="IPR035979">
    <property type="entry name" value="RBD_domain_sf"/>
</dbReference>
<evidence type="ECO:0008006" key="3">
    <source>
        <dbReference type="Google" id="ProtNLM"/>
    </source>
</evidence>
<dbReference type="SUPFAM" id="SSF54928">
    <property type="entry name" value="RNA-binding domain, RBD"/>
    <property type="match status" value="1"/>
</dbReference>
<reference evidence="2" key="2">
    <citation type="journal article" date="2017" name="Nat. Plants">
        <title>The Aegilops tauschii genome reveals multiple impacts of transposons.</title>
        <authorList>
            <person name="Zhao G."/>
            <person name="Zou C."/>
            <person name="Li K."/>
            <person name="Wang K."/>
            <person name="Li T."/>
            <person name="Gao L."/>
            <person name="Zhang X."/>
            <person name="Wang H."/>
            <person name="Yang Z."/>
            <person name="Liu X."/>
            <person name="Jiang W."/>
            <person name="Mao L."/>
            <person name="Kong X."/>
            <person name="Jiao Y."/>
            <person name="Jia J."/>
        </authorList>
    </citation>
    <scope>NUCLEOTIDE SEQUENCE [LARGE SCALE GENOMIC DNA]</scope>
    <source>
        <strain evidence="2">cv. AL8/78</strain>
    </source>
</reference>
<proteinExistence type="predicted"/>
<reference evidence="2" key="1">
    <citation type="journal article" date="2014" name="Science">
        <title>Ancient hybridizations among the ancestral genomes of bread wheat.</title>
        <authorList>
            <consortium name="International Wheat Genome Sequencing Consortium,"/>
            <person name="Marcussen T."/>
            <person name="Sandve S.R."/>
            <person name="Heier L."/>
            <person name="Spannagl M."/>
            <person name="Pfeifer M."/>
            <person name="Jakobsen K.S."/>
            <person name="Wulff B.B."/>
            <person name="Steuernagel B."/>
            <person name="Mayer K.F."/>
            <person name="Olsen O.A."/>
        </authorList>
    </citation>
    <scope>NUCLEOTIDE SEQUENCE [LARGE SCALE GENOMIC DNA]</scope>
    <source>
        <strain evidence="2">cv. AL8/78</strain>
    </source>
</reference>
<protein>
    <recommendedName>
        <fullName evidence="3">RRM domain-containing protein</fullName>
    </recommendedName>
</protein>
<reference evidence="1" key="4">
    <citation type="submission" date="2019-03" db="UniProtKB">
        <authorList>
            <consortium name="EnsemblPlants"/>
        </authorList>
    </citation>
    <scope>IDENTIFICATION</scope>
</reference>
<keyword evidence="2" id="KW-1185">Reference proteome</keyword>
<dbReference type="GO" id="GO:0003676">
    <property type="term" value="F:nucleic acid binding"/>
    <property type="evidence" value="ECO:0007669"/>
    <property type="project" value="InterPro"/>
</dbReference>
<evidence type="ECO:0000313" key="2">
    <source>
        <dbReference type="Proteomes" id="UP000015105"/>
    </source>
</evidence>
<accession>A0A453PH80</accession>
<name>A0A453PH80_AEGTS</name>
<dbReference type="AlphaFoldDB" id="A0A453PH80"/>
<evidence type="ECO:0000313" key="1">
    <source>
        <dbReference type="EnsemblPlants" id="AET6Gv20731700.2"/>
    </source>
</evidence>
<sequence length="62" mass="6775">MKQQDGASPAKMFIGGLSRQTSMGSTFKEYFGKYGEIIDAITMSSMASRSKLKGLSRRVLPP</sequence>
<dbReference type="EnsemblPlants" id="AET6Gv20731700.2">
    <property type="protein sequence ID" value="AET6Gv20731700.2"/>
    <property type="gene ID" value="AET6Gv20731700"/>
</dbReference>
<dbReference type="Gramene" id="AET6Gv20731700.2">
    <property type="protein sequence ID" value="AET6Gv20731700.2"/>
    <property type="gene ID" value="AET6Gv20731700"/>
</dbReference>